<dbReference type="PANTHER" id="PTHR34351">
    <property type="entry name" value="SLR1927 PROTEIN-RELATED"/>
    <property type="match status" value="1"/>
</dbReference>
<feature type="region of interest" description="Disordered" evidence="1">
    <location>
        <begin position="1"/>
        <end position="46"/>
    </location>
</feature>
<feature type="domain" description="DUF58" evidence="3">
    <location>
        <begin position="269"/>
        <end position="338"/>
    </location>
</feature>
<organism evidence="4 5">
    <name type="scientific">Plantibacter flavus</name>
    <dbReference type="NCBI Taxonomy" id="150123"/>
    <lineage>
        <taxon>Bacteria</taxon>
        <taxon>Bacillati</taxon>
        <taxon>Actinomycetota</taxon>
        <taxon>Actinomycetes</taxon>
        <taxon>Micrococcales</taxon>
        <taxon>Microbacteriaceae</taxon>
        <taxon>Plantibacter</taxon>
    </lineage>
</organism>
<comment type="caution">
    <text evidence="4">The sequence shown here is derived from an EMBL/GenBank/DDBJ whole genome shotgun (WGS) entry which is preliminary data.</text>
</comment>
<sequence length="459" mass="49488">MSETLEQRAATAPDGTDPVRTASVGAPVEAGTDGPDAHTDGAPIPARRPNAVRGLVDGIGAVVVPWARVAWTAAQPVLAVVSGLGWVVLTIGVIATVAGFILGWAELVFLGFVPLAALLASVAYLFGRSTFRISIHLNPSRVTVGERAIGQVLIANPGNRATTPTRLEVPVGYGLAEFAIPAIPKDGEHEELFAVPTNRRAVIPAGPAVSVRGDQLGLLRREVRWTEPVELFVHPETTRLHPTAAGLIRDLEGLVTKTITNNDISFHALRGYVPGDDRRYIHWKSSAKTGQLMVRQFEETRRSQLTMVMTTDSRYYADDEDEFELAVSLTASIATQVILDQVPISVVTDRLALRTHTVTSFLDDSCRLQLAEGTFDTPRTFARETTKRLPAPSVVIIVAGSRLEAQEYRGIQRLFGPDVNVFGIRVERGARAGIKDVAGMNVMTVGALSDLAKVMSRAL</sequence>
<dbReference type="Pfam" id="PF01882">
    <property type="entry name" value="DUF58"/>
    <property type="match status" value="1"/>
</dbReference>
<keyword evidence="2" id="KW-1133">Transmembrane helix</keyword>
<dbReference type="InterPro" id="IPR002881">
    <property type="entry name" value="DUF58"/>
</dbReference>
<feature type="transmembrane region" description="Helical" evidence="2">
    <location>
        <begin position="107"/>
        <end position="127"/>
    </location>
</feature>
<proteinExistence type="predicted"/>
<evidence type="ECO:0000259" key="3">
    <source>
        <dbReference type="Pfam" id="PF01882"/>
    </source>
</evidence>
<evidence type="ECO:0000256" key="2">
    <source>
        <dbReference type="SAM" id="Phobius"/>
    </source>
</evidence>
<accession>A0A3N2C091</accession>
<feature type="transmembrane region" description="Helical" evidence="2">
    <location>
        <begin position="77"/>
        <end position="101"/>
    </location>
</feature>
<dbReference type="AlphaFoldDB" id="A0A3N2C091"/>
<keyword evidence="2" id="KW-0472">Membrane</keyword>
<protein>
    <submittedName>
        <fullName evidence="4">Uncharacterized protein DUF58</fullName>
    </submittedName>
</protein>
<reference evidence="4 5" key="1">
    <citation type="submission" date="2018-11" db="EMBL/GenBank/DDBJ databases">
        <title>Sequencing the genomes of 1000 actinobacteria strains.</title>
        <authorList>
            <person name="Klenk H.-P."/>
        </authorList>
    </citation>
    <scope>NUCLEOTIDE SEQUENCE [LARGE SCALE GENOMIC DNA]</scope>
    <source>
        <strain evidence="4 5">DSM 14012</strain>
    </source>
</reference>
<evidence type="ECO:0000313" key="4">
    <source>
        <dbReference type="EMBL" id="ROR80919.1"/>
    </source>
</evidence>
<keyword evidence="2" id="KW-0812">Transmembrane</keyword>
<dbReference type="EMBL" id="RKHL01000001">
    <property type="protein sequence ID" value="ROR80919.1"/>
    <property type="molecule type" value="Genomic_DNA"/>
</dbReference>
<dbReference type="RefSeq" id="WP_085510245.1">
    <property type="nucleotide sequence ID" value="NZ_FXAP01000001.1"/>
</dbReference>
<evidence type="ECO:0000256" key="1">
    <source>
        <dbReference type="SAM" id="MobiDB-lite"/>
    </source>
</evidence>
<name>A0A3N2C091_9MICO</name>
<dbReference type="Proteomes" id="UP000266915">
    <property type="component" value="Unassembled WGS sequence"/>
</dbReference>
<keyword evidence="5" id="KW-1185">Reference proteome</keyword>
<dbReference type="PANTHER" id="PTHR34351:SF1">
    <property type="entry name" value="SLR1927 PROTEIN"/>
    <property type="match status" value="1"/>
</dbReference>
<evidence type="ECO:0000313" key="5">
    <source>
        <dbReference type="Proteomes" id="UP000266915"/>
    </source>
</evidence>
<gene>
    <name evidence="4" type="ORF">EDD42_0966</name>
</gene>